<protein>
    <submittedName>
        <fullName evidence="1">Uncharacterized protein</fullName>
    </submittedName>
</protein>
<gene>
    <name evidence="1" type="ORF">BU25DRAFT_406435</name>
</gene>
<comment type="caution">
    <text evidence="1">The sequence shown here is derived from an EMBL/GenBank/DDBJ whole genome shotgun (WGS) entry which is preliminary data.</text>
</comment>
<proteinExistence type="predicted"/>
<dbReference type="Proteomes" id="UP000799754">
    <property type="component" value="Unassembled WGS sequence"/>
</dbReference>
<reference evidence="1" key="1">
    <citation type="journal article" date="2020" name="Stud. Mycol.">
        <title>101 Dothideomycetes genomes: a test case for predicting lifestyles and emergence of pathogens.</title>
        <authorList>
            <person name="Haridas S."/>
            <person name="Albert R."/>
            <person name="Binder M."/>
            <person name="Bloem J."/>
            <person name="Labutti K."/>
            <person name="Salamov A."/>
            <person name="Andreopoulos B."/>
            <person name="Baker S."/>
            <person name="Barry K."/>
            <person name="Bills G."/>
            <person name="Bluhm B."/>
            <person name="Cannon C."/>
            <person name="Castanera R."/>
            <person name="Culley D."/>
            <person name="Daum C."/>
            <person name="Ezra D."/>
            <person name="Gonzalez J."/>
            <person name="Henrissat B."/>
            <person name="Kuo A."/>
            <person name="Liang C."/>
            <person name="Lipzen A."/>
            <person name="Lutzoni F."/>
            <person name="Magnuson J."/>
            <person name="Mondo S."/>
            <person name="Nolan M."/>
            <person name="Ohm R."/>
            <person name="Pangilinan J."/>
            <person name="Park H.-J."/>
            <person name="Ramirez L."/>
            <person name="Alfaro M."/>
            <person name="Sun H."/>
            <person name="Tritt A."/>
            <person name="Yoshinaga Y."/>
            <person name="Zwiers L.-H."/>
            <person name="Turgeon B."/>
            <person name="Goodwin S."/>
            <person name="Spatafora J."/>
            <person name="Crous P."/>
            <person name="Grigoriev I."/>
        </authorList>
    </citation>
    <scope>NUCLEOTIDE SEQUENCE</scope>
    <source>
        <strain evidence="1">CBS 525.71</strain>
    </source>
</reference>
<sequence>MITAGHCFEEAILDLFTNQDDGNCKYICSVEPMILRFSKSNTGQQQLERMLASASYVRLEIMWACTCIEDMVITVFNTWFRAGGERVWMQEHAET</sequence>
<dbReference type="EMBL" id="MU006703">
    <property type="protein sequence ID" value="KAF2631909.1"/>
    <property type="molecule type" value="Genomic_DNA"/>
</dbReference>
<organism evidence="1 2">
    <name type="scientific">Macroventuria anomochaeta</name>
    <dbReference type="NCBI Taxonomy" id="301207"/>
    <lineage>
        <taxon>Eukaryota</taxon>
        <taxon>Fungi</taxon>
        <taxon>Dikarya</taxon>
        <taxon>Ascomycota</taxon>
        <taxon>Pezizomycotina</taxon>
        <taxon>Dothideomycetes</taxon>
        <taxon>Pleosporomycetidae</taxon>
        <taxon>Pleosporales</taxon>
        <taxon>Pleosporineae</taxon>
        <taxon>Didymellaceae</taxon>
        <taxon>Macroventuria</taxon>
    </lineage>
</organism>
<name>A0ACB6SCZ2_9PLEO</name>
<accession>A0ACB6SCZ2</accession>
<evidence type="ECO:0000313" key="1">
    <source>
        <dbReference type="EMBL" id="KAF2631909.1"/>
    </source>
</evidence>
<evidence type="ECO:0000313" key="2">
    <source>
        <dbReference type="Proteomes" id="UP000799754"/>
    </source>
</evidence>
<keyword evidence="2" id="KW-1185">Reference proteome</keyword>